<dbReference type="InterPro" id="IPR010918">
    <property type="entry name" value="PurM-like_C_dom"/>
</dbReference>
<dbReference type="InterPro" id="IPR036676">
    <property type="entry name" value="PurM-like_C_sf"/>
</dbReference>
<dbReference type="Pfam" id="PF02769">
    <property type="entry name" value="AIRS_C"/>
    <property type="match status" value="1"/>
</dbReference>
<dbReference type="SUPFAM" id="SSF55326">
    <property type="entry name" value="PurM N-terminal domain-like"/>
    <property type="match status" value="1"/>
</dbReference>
<comment type="caution">
    <text evidence="4">The sequence shown here is derived from an EMBL/GenBank/DDBJ whole genome shotgun (WGS) entry which is preliminary data.</text>
</comment>
<dbReference type="EMBL" id="NXLX01000002">
    <property type="protein sequence ID" value="RDU74463.1"/>
    <property type="molecule type" value="Genomic_DNA"/>
</dbReference>
<dbReference type="SUPFAM" id="SSF56042">
    <property type="entry name" value="PurM C-terminal domain-like"/>
    <property type="match status" value="1"/>
</dbReference>
<dbReference type="NCBIfam" id="TIGR02124">
    <property type="entry name" value="hypE"/>
    <property type="match status" value="1"/>
</dbReference>
<feature type="domain" description="PurM-like C-terminal" evidence="3">
    <location>
        <begin position="159"/>
        <end position="303"/>
    </location>
</feature>
<feature type="domain" description="PurM-like N-terminal" evidence="2">
    <location>
        <begin position="35"/>
        <end position="148"/>
    </location>
</feature>
<dbReference type="InterPro" id="IPR016188">
    <property type="entry name" value="PurM-like_N"/>
</dbReference>
<comment type="similarity">
    <text evidence="1">Belongs to the HypE family.</text>
</comment>
<dbReference type="Proteomes" id="UP000256695">
    <property type="component" value="Unassembled WGS sequence"/>
</dbReference>
<dbReference type="InterPro" id="IPR011854">
    <property type="entry name" value="HypE"/>
</dbReference>
<proteinExistence type="inferred from homology"/>
<dbReference type="CDD" id="cd02197">
    <property type="entry name" value="HypE"/>
    <property type="match status" value="1"/>
</dbReference>
<dbReference type="InterPro" id="IPR036921">
    <property type="entry name" value="PurM-like_N_sf"/>
</dbReference>
<dbReference type="Gene3D" id="3.30.1330.10">
    <property type="entry name" value="PurM-like, N-terminal domain"/>
    <property type="match status" value="1"/>
</dbReference>
<protein>
    <submittedName>
        <fullName evidence="4">Hydrogenase expression/formation protein HypE</fullName>
    </submittedName>
</protein>
<accession>A0A3D8JAC0</accession>
<evidence type="ECO:0000313" key="5">
    <source>
        <dbReference type="Proteomes" id="UP000256695"/>
    </source>
</evidence>
<dbReference type="GO" id="GO:0051604">
    <property type="term" value="P:protein maturation"/>
    <property type="evidence" value="ECO:0007669"/>
    <property type="project" value="TreeGrafter"/>
</dbReference>
<organism evidence="4 5">
    <name type="scientific">Helicobacter anseris</name>
    <dbReference type="NCBI Taxonomy" id="375926"/>
    <lineage>
        <taxon>Bacteria</taxon>
        <taxon>Pseudomonadati</taxon>
        <taxon>Campylobacterota</taxon>
        <taxon>Epsilonproteobacteria</taxon>
        <taxon>Campylobacterales</taxon>
        <taxon>Helicobacteraceae</taxon>
        <taxon>Helicobacter</taxon>
    </lineage>
</organism>
<dbReference type="OrthoDB" id="9801934at2"/>
<dbReference type="PANTHER" id="PTHR30303">
    <property type="entry name" value="HYDROGENASE ISOENZYMES FORMATION PROTEIN HYPE"/>
    <property type="match status" value="1"/>
</dbReference>
<reference evidence="4 5" key="1">
    <citation type="submission" date="2018-04" db="EMBL/GenBank/DDBJ databases">
        <title>Novel Campyloabacter and Helicobacter Species and Strains.</title>
        <authorList>
            <person name="Mannion A.J."/>
            <person name="Shen Z."/>
            <person name="Fox J.G."/>
        </authorList>
    </citation>
    <scope>NUCLEOTIDE SEQUENCE [LARGE SCALE GENOMIC DNA]</scope>
    <source>
        <strain evidence="4 5">MIT 04-9362</strain>
    </source>
</reference>
<evidence type="ECO:0000259" key="3">
    <source>
        <dbReference type="Pfam" id="PF02769"/>
    </source>
</evidence>
<dbReference type="AlphaFoldDB" id="A0A3D8JAC0"/>
<sequence length="334" mass="36227">MQTIQMAHGSGGVQTNELIQKVFKKYLGDFLISDGEDGGVFLSDAKKYATSTDSFVVSPLFFAGGDIGKLSICGSSNDVAMMGAIPKFITLGFIMEEGLEIALLEKILDSMRNELLKTNLKILSADTKVVGKGSVDKIFINTTAIGEVVSDVSIKKLAEDDVIILSGSIGNHGGVIFCARNEIGISSNLQSDCKQLYAMLKPIFEKKIPIHTLRDATRGGLACVLNEWAEASQMDIAINEQEVKIDDEVQGICEILGLEAYSLANEGVCLIATPREFANEVLALLRAHPDGKNASIIGKMTKKITQIPRVILENPWGSKRFLDYPQGELLPRIC</sequence>
<dbReference type="Pfam" id="PF00586">
    <property type="entry name" value="AIRS"/>
    <property type="match status" value="1"/>
</dbReference>
<dbReference type="PIRSF" id="PIRSF005644">
    <property type="entry name" value="Hdrgns_mtr_HypE"/>
    <property type="match status" value="1"/>
</dbReference>
<dbReference type="PANTHER" id="PTHR30303:SF0">
    <property type="entry name" value="CARBAMOYL DEHYDRATASE HYPE"/>
    <property type="match status" value="1"/>
</dbReference>
<name>A0A3D8JAC0_9HELI</name>
<evidence type="ECO:0000259" key="2">
    <source>
        <dbReference type="Pfam" id="PF00586"/>
    </source>
</evidence>
<evidence type="ECO:0000256" key="1">
    <source>
        <dbReference type="ARBA" id="ARBA00006243"/>
    </source>
</evidence>
<gene>
    <name evidence="4" type="primary">hypE</name>
    <name evidence="4" type="ORF">CQA57_01775</name>
</gene>
<dbReference type="RefSeq" id="WP_115578518.1">
    <property type="nucleotide sequence ID" value="NZ_NXLX01000002.1"/>
</dbReference>
<keyword evidence="5" id="KW-1185">Reference proteome</keyword>
<dbReference type="Gene3D" id="3.90.650.10">
    <property type="entry name" value="PurM-like C-terminal domain"/>
    <property type="match status" value="1"/>
</dbReference>
<evidence type="ECO:0000313" key="4">
    <source>
        <dbReference type="EMBL" id="RDU74463.1"/>
    </source>
</evidence>